<name>A0ABU3EBY1_9RHOB</name>
<accession>A0ABU3EBY1</accession>
<evidence type="ECO:0000313" key="2">
    <source>
        <dbReference type="Proteomes" id="UP001251085"/>
    </source>
</evidence>
<dbReference type="EMBL" id="JAVRQI010000004">
    <property type="protein sequence ID" value="MDT1061387.1"/>
    <property type="molecule type" value="Genomic_DNA"/>
</dbReference>
<comment type="caution">
    <text evidence="1">The sequence shown here is derived from an EMBL/GenBank/DDBJ whole genome shotgun (WGS) entry which is preliminary data.</text>
</comment>
<dbReference type="RefSeq" id="WP_311758491.1">
    <property type="nucleotide sequence ID" value="NZ_JAVRQI010000004.1"/>
</dbReference>
<keyword evidence="2" id="KW-1185">Reference proteome</keyword>
<sequence length="257" mass="28060">MQQASDAISELDLNAYVDEQLDDWQRLRVEDHLARHPEAAARVMQDIRLRRELRLALAPAGTPTGAHRAGAAQLSRALRRDERIRRAIRLVPVGLLVVTGWLANEGFGPLSVGKVVASQAPPPVVSAALSAREASLVRLPMRSQPQASRLDPAELRAATGILLPRFDRDWTIRDAQVFPSPQGPGIEIVFDAGDLGRLTHFAVRTGSFAVTMPHVETHGRENVAWFQIGETAHVMIADRGDVASLLGIAEQLSSTLY</sequence>
<organism evidence="1 2">
    <name type="scientific">Paracoccus broussonetiae</name>
    <dbReference type="NCBI Taxonomy" id="3075834"/>
    <lineage>
        <taxon>Bacteria</taxon>
        <taxon>Pseudomonadati</taxon>
        <taxon>Pseudomonadota</taxon>
        <taxon>Alphaproteobacteria</taxon>
        <taxon>Rhodobacterales</taxon>
        <taxon>Paracoccaceae</taxon>
        <taxon>Paracoccus</taxon>
    </lineage>
</organism>
<protein>
    <submittedName>
        <fullName evidence="1">Anti-sigma factor</fullName>
    </submittedName>
</protein>
<proteinExistence type="predicted"/>
<evidence type="ECO:0000313" key="1">
    <source>
        <dbReference type="EMBL" id="MDT1061387.1"/>
    </source>
</evidence>
<reference evidence="2" key="1">
    <citation type="submission" date="2023-07" db="EMBL/GenBank/DDBJ databases">
        <title>Characterization of two Paracoccaceae strains isolated from Phycosphere and proposal of Xinfangfangia lacusdiani sp. nov.</title>
        <authorList>
            <person name="Deng Y."/>
            <person name="Zhang Y.Q."/>
        </authorList>
    </citation>
    <scope>NUCLEOTIDE SEQUENCE [LARGE SCALE GENOMIC DNA]</scope>
    <source>
        <strain evidence="2">CPCC 101403</strain>
    </source>
</reference>
<gene>
    <name evidence="1" type="ORF">RM190_05900</name>
</gene>
<dbReference type="Proteomes" id="UP001251085">
    <property type="component" value="Unassembled WGS sequence"/>
</dbReference>